<evidence type="ECO:0000313" key="11">
    <source>
        <dbReference type="Proteomes" id="UP000886857"/>
    </source>
</evidence>
<dbReference type="NCBIfam" id="TIGR00064">
    <property type="entry name" value="ftsY"/>
    <property type="match status" value="1"/>
</dbReference>
<dbReference type="AlphaFoldDB" id="A0A9D1N8C9"/>
<dbReference type="Proteomes" id="UP000886857">
    <property type="component" value="Unassembled WGS sequence"/>
</dbReference>
<protein>
    <submittedName>
        <fullName evidence="10">Signal recognition particle-docking protein FtsY</fullName>
    </submittedName>
</protein>
<sequence length="195" mass="20726">VNGVGKTTAIGKLAKLFTSEGKSVVIAAADTFRAAASEQLEVWGERAGVRVIRHSEGADPAAVVFDAVSSAKAKGTDVILVDTAGRLHNKKNLMEELKKICRVVDRELPDADFRKYLVLDATTGQNGVSQAEVFSEAVDLDGIVLTKLDGTAKGGVVMAISAELELPVLYVGVGEKIDDLIPFDAREFVDALIEE</sequence>
<dbReference type="GO" id="GO:0005886">
    <property type="term" value="C:plasma membrane"/>
    <property type="evidence" value="ECO:0007669"/>
    <property type="project" value="UniProtKB-SubCell"/>
</dbReference>
<dbReference type="EMBL" id="DVOE01000005">
    <property type="protein sequence ID" value="HIU98304.1"/>
    <property type="molecule type" value="Genomic_DNA"/>
</dbReference>
<dbReference type="GO" id="GO:0005047">
    <property type="term" value="F:signal recognition particle binding"/>
    <property type="evidence" value="ECO:0007669"/>
    <property type="project" value="TreeGrafter"/>
</dbReference>
<dbReference type="GO" id="GO:0003924">
    <property type="term" value="F:GTPase activity"/>
    <property type="evidence" value="ECO:0007669"/>
    <property type="project" value="TreeGrafter"/>
</dbReference>
<dbReference type="InterPro" id="IPR000897">
    <property type="entry name" value="SRP54_GTPase_dom"/>
</dbReference>
<dbReference type="PANTHER" id="PTHR43134">
    <property type="entry name" value="SIGNAL RECOGNITION PARTICLE RECEPTOR SUBUNIT ALPHA"/>
    <property type="match status" value="1"/>
</dbReference>
<name>A0A9D1N8C9_9FIRM</name>
<feature type="domain" description="SRP54-type proteins GTP-binding" evidence="9">
    <location>
        <begin position="167"/>
        <end position="180"/>
    </location>
</feature>
<evidence type="ECO:0000256" key="4">
    <source>
        <dbReference type="ARBA" id="ARBA00022741"/>
    </source>
</evidence>
<keyword evidence="4" id="KW-0547">Nucleotide-binding</keyword>
<keyword evidence="6" id="KW-0342">GTP-binding</keyword>
<accession>A0A9D1N8C9</accession>
<dbReference type="GO" id="GO:0005525">
    <property type="term" value="F:GTP binding"/>
    <property type="evidence" value="ECO:0007669"/>
    <property type="project" value="UniProtKB-KW"/>
</dbReference>
<reference evidence="10" key="1">
    <citation type="submission" date="2020-10" db="EMBL/GenBank/DDBJ databases">
        <authorList>
            <person name="Gilroy R."/>
        </authorList>
    </citation>
    <scope>NUCLEOTIDE SEQUENCE</scope>
    <source>
        <strain evidence="10">10406</strain>
    </source>
</reference>
<dbReference type="InterPro" id="IPR004390">
    <property type="entry name" value="SR_rcpt_FtsY"/>
</dbReference>
<dbReference type="Pfam" id="PF00448">
    <property type="entry name" value="SRP54"/>
    <property type="match status" value="1"/>
</dbReference>
<feature type="non-terminal residue" evidence="10">
    <location>
        <position position="1"/>
    </location>
</feature>
<proteinExistence type="inferred from homology"/>
<comment type="subcellular location">
    <subcellularLocation>
        <location evidence="1">Cell membrane</location>
        <topology evidence="1">Peripheral membrane protein</topology>
        <orientation evidence="1">Cytoplasmic side</orientation>
    </subcellularLocation>
</comment>
<dbReference type="InterPro" id="IPR027417">
    <property type="entry name" value="P-loop_NTPase"/>
</dbReference>
<dbReference type="SMART" id="SM00962">
    <property type="entry name" value="SRP54"/>
    <property type="match status" value="1"/>
</dbReference>
<dbReference type="FunFam" id="3.40.50.300:FF:000053">
    <property type="entry name" value="Signal recognition particle receptor FtsY"/>
    <property type="match status" value="1"/>
</dbReference>
<evidence type="ECO:0000256" key="7">
    <source>
        <dbReference type="ARBA" id="ARBA00023136"/>
    </source>
</evidence>
<evidence type="ECO:0000256" key="1">
    <source>
        <dbReference type="ARBA" id="ARBA00004413"/>
    </source>
</evidence>
<dbReference type="Gene3D" id="3.40.50.300">
    <property type="entry name" value="P-loop containing nucleotide triphosphate hydrolases"/>
    <property type="match status" value="1"/>
</dbReference>
<dbReference type="PROSITE" id="PS00300">
    <property type="entry name" value="SRP54"/>
    <property type="match status" value="1"/>
</dbReference>
<evidence type="ECO:0000256" key="3">
    <source>
        <dbReference type="ARBA" id="ARBA00022475"/>
    </source>
</evidence>
<organism evidence="10 11">
    <name type="scientific">Candidatus Limadaptatus stercoripullorum</name>
    <dbReference type="NCBI Taxonomy" id="2840846"/>
    <lineage>
        <taxon>Bacteria</taxon>
        <taxon>Bacillati</taxon>
        <taxon>Bacillota</taxon>
        <taxon>Clostridia</taxon>
        <taxon>Eubacteriales</taxon>
        <taxon>Candidatus Limadaptatus</taxon>
    </lineage>
</organism>
<evidence type="ECO:0000256" key="8">
    <source>
        <dbReference type="ARBA" id="ARBA00023170"/>
    </source>
</evidence>
<evidence type="ECO:0000313" key="10">
    <source>
        <dbReference type="EMBL" id="HIU98304.1"/>
    </source>
</evidence>
<evidence type="ECO:0000256" key="5">
    <source>
        <dbReference type="ARBA" id="ARBA00022801"/>
    </source>
</evidence>
<gene>
    <name evidence="10" type="primary">ftsY</name>
    <name evidence="10" type="ORF">IAC73_00470</name>
</gene>
<comment type="similarity">
    <text evidence="2">Belongs to the GTP-binding SRP family.</text>
</comment>
<evidence type="ECO:0000256" key="6">
    <source>
        <dbReference type="ARBA" id="ARBA00023134"/>
    </source>
</evidence>
<keyword evidence="7" id="KW-0472">Membrane</keyword>
<dbReference type="GO" id="GO:0006614">
    <property type="term" value="P:SRP-dependent cotranslational protein targeting to membrane"/>
    <property type="evidence" value="ECO:0007669"/>
    <property type="project" value="InterPro"/>
</dbReference>
<keyword evidence="8" id="KW-0675">Receptor</keyword>
<evidence type="ECO:0000259" key="9">
    <source>
        <dbReference type="PROSITE" id="PS00300"/>
    </source>
</evidence>
<dbReference type="SUPFAM" id="SSF52540">
    <property type="entry name" value="P-loop containing nucleoside triphosphate hydrolases"/>
    <property type="match status" value="1"/>
</dbReference>
<dbReference type="CDD" id="cd17874">
    <property type="entry name" value="FtsY"/>
    <property type="match status" value="1"/>
</dbReference>
<dbReference type="PANTHER" id="PTHR43134:SF1">
    <property type="entry name" value="SIGNAL RECOGNITION PARTICLE RECEPTOR SUBUNIT ALPHA"/>
    <property type="match status" value="1"/>
</dbReference>
<reference evidence="10" key="2">
    <citation type="journal article" date="2021" name="PeerJ">
        <title>Extensive microbial diversity within the chicken gut microbiome revealed by metagenomics and culture.</title>
        <authorList>
            <person name="Gilroy R."/>
            <person name="Ravi A."/>
            <person name="Getino M."/>
            <person name="Pursley I."/>
            <person name="Horton D.L."/>
            <person name="Alikhan N.F."/>
            <person name="Baker D."/>
            <person name="Gharbi K."/>
            <person name="Hall N."/>
            <person name="Watson M."/>
            <person name="Adriaenssens E.M."/>
            <person name="Foster-Nyarko E."/>
            <person name="Jarju S."/>
            <person name="Secka A."/>
            <person name="Antonio M."/>
            <person name="Oren A."/>
            <person name="Chaudhuri R.R."/>
            <person name="La Ragione R."/>
            <person name="Hildebrand F."/>
            <person name="Pallen M.J."/>
        </authorList>
    </citation>
    <scope>NUCLEOTIDE SEQUENCE</scope>
    <source>
        <strain evidence="10">10406</strain>
    </source>
</reference>
<evidence type="ECO:0000256" key="2">
    <source>
        <dbReference type="ARBA" id="ARBA00008531"/>
    </source>
</evidence>
<comment type="caution">
    <text evidence="10">The sequence shown here is derived from an EMBL/GenBank/DDBJ whole genome shotgun (WGS) entry which is preliminary data.</text>
</comment>
<keyword evidence="3" id="KW-1003">Cell membrane</keyword>
<keyword evidence="5" id="KW-0378">Hydrolase</keyword>